<dbReference type="EMBL" id="JRKL02001936">
    <property type="protein sequence ID" value="KAF3961240.1"/>
    <property type="molecule type" value="Genomic_DNA"/>
</dbReference>
<comment type="similarity">
    <text evidence="2">Belongs to the 'GDSL' lipolytic enzyme family.</text>
</comment>
<keyword evidence="7" id="KW-0443">Lipid metabolism</keyword>
<organism evidence="9 10">
    <name type="scientific">Castanea mollissima</name>
    <name type="common">Chinese chestnut</name>
    <dbReference type="NCBI Taxonomy" id="60419"/>
    <lineage>
        <taxon>Eukaryota</taxon>
        <taxon>Viridiplantae</taxon>
        <taxon>Streptophyta</taxon>
        <taxon>Embryophyta</taxon>
        <taxon>Tracheophyta</taxon>
        <taxon>Spermatophyta</taxon>
        <taxon>Magnoliopsida</taxon>
        <taxon>eudicotyledons</taxon>
        <taxon>Gunneridae</taxon>
        <taxon>Pentapetalae</taxon>
        <taxon>rosids</taxon>
        <taxon>fabids</taxon>
        <taxon>Fagales</taxon>
        <taxon>Fagaceae</taxon>
        <taxon>Castanea</taxon>
    </lineage>
</organism>
<dbReference type="OrthoDB" id="1600564at2759"/>
<comment type="caution">
    <text evidence="9">The sequence shown here is derived from an EMBL/GenBank/DDBJ whole genome shotgun (WGS) entry which is preliminary data.</text>
</comment>
<dbReference type="InterPro" id="IPR051238">
    <property type="entry name" value="GDSL_esterase/lipase"/>
</dbReference>
<dbReference type="CDD" id="cd01837">
    <property type="entry name" value="SGNH_plant_lipase_like"/>
    <property type="match status" value="1"/>
</dbReference>
<dbReference type="GO" id="GO:0016042">
    <property type="term" value="P:lipid catabolic process"/>
    <property type="evidence" value="ECO:0007669"/>
    <property type="project" value="UniProtKB-KW"/>
</dbReference>
<dbReference type="PANTHER" id="PTHR45650:SF32">
    <property type="entry name" value="GDSL-LIKE LIPASE_ACYLHYDROLASE"/>
    <property type="match status" value="1"/>
</dbReference>
<keyword evidence="6" id="KW-0442">Lipid degradation</keyword>
<evidence type="ECO:0000256" key="2">
    <source>
        <dbReference type="ARBA" id="ARBA00008668"/>
    </source>
</evidence>
<dbReference type="InterPro" id="IPR036514">
    <property type="entry name" value="SGNH_hydro_sf"/>
</dbReference>
<evidence type="ECO:0000256" key="1">
    <source>
        <dbReference type="ARBA" id="ARBA00004613"/>
    </source>
</evidence>
<reference evidence="9" key="1">
    <citation type="submission" date="2020-03" db="EMBL/GenBank/DDBJ databases">
        <title>Castanea mollissima Vanexum genome sequencing.</title>
        <authorList>
            <person name="Staton M."/>
        </authorList>
    </citation>
    <scope>NUCLEOTIDE SEQUENCE</scope>
    <source>
        <tissue evidence="9">Leaf</tissue>
    </source>
</reference>
<feature type="chain" id="PRO_5035311981" description="GDSL esterase/lipase" evidence="8">
    <location>
        <begin position="28"/>
        <end position="392"/>
    </location>
</feature>
<evidence type="ECO:0000313" key="10">
    <source>
        <dbReference type="Proteomes" id="UP000737018"/>
    </source>
</evidence>
<gene>
    <name evidence="9" type="ORF">CMV_014123</name>
</gene>
<evidence type="ECO:0000256" key="3">
    <source>
        <dbReference type="ARBA" id="ARBA00022525"/>
    </source>
</evidence>
<dbReference type="GO" id="GO:0016788">
    <property type="term" value="F:hydrolase activity, acting on ester bonds"/>
    <property type="evidence" value="ECO:0007669"/>
    <property type="project" value="InterPro"/>
</dbReference>
<keyword evidence="10" id="KW-1185">Reference proteome</keyword>
<evidence type="ECO:0000256" key="4">
    <source>
        <dbReference type="ARBA" id="ARBA00022729"/>
    </source>
</evidence>
<dbReference type="AlphaFoldDB" id="A0A8J4VLA7"/>
<dbReference type="InterPro" id="IPR001087">
    <property type="entry name" value="GDSL"/>
</dbReference>
<evidence type="ECO:0000256" key="8">
    <source>
        <dbReference type="SAM" id="SignalP"/>
    </source>
</evidence>
<dbReference type="Gene3D" id="3.40.50.1110">
    <property type="entry name" value="SGNH hydrolase"/>
    <property type="match status" value="1"/>
</dbReference>
<feature type="signal peptide" evidence="8">
    <location>
        <begin position="1"/>
        <end position="27"/>
    </location>
</feature>
<keyword evidence="5" id="KW-0378">Hydrolase</keyword>
<proteinExistence type="inferred from homology"/>
<dbReference type="PANTHER" id="PTHR45650">
    <property type="entry name" value="GDSL-LIKE LIPASE/ACYLHYDROLASE-RELATED"/>
    <property type="match status" value="1"/>
</dbReference>
<dbReference type="Pfam" id="PF00657">
    <property type="entry name" value="Lipase_GDSL"/>
    <property type="match status" value="1"/>
</dbReference>
<sequence length="392" mass="43036">MNMPSMLPAFLLISIIFIVVSPNGAVGSPQFSAMFVFGDSIVDDGNNNNLNTRAKANFVPYGIDFNKGPTGRFCNGKTIIDFLGDLLGLPYLPAFTSTNTTGTNILNGVNYASAGAGILDESGRHLVMPSNLAILQFLQTVSLTFTQLYNMTQGDRFTLTQQVKNFQTTLNQLKSQMNAEQLSQYLAKSLVVMILGSNDYINNYLLPSLYPTTSRLKPKEYADLLINRYTQQILALQGLGLRKFVLAGVGPLGCIPSQLASGAAPRGKCVSFVNDIVGLFNQQLSSLVDQLNANHSGAIFVYGNTFTGFTDILNNPRSYGFWVTDTAFCGFGRHQGQVSCLPFFFPCLFRDQYVFWDAFHPTQAVNKIIAQRAYTGPPSDCYPINVKQMAEM</sequence>
<keyword evidence="4 8" id="KW-0732">Signal</keyword>
<dbReference type="Proteomes" id="UP000737018">
    <property type="component" value="Unassembled WGS sequence"/>
</dbReference>
<protein>
    <recommendedName>
        <fullName evidence="11">GDSL esterase/lipase</fullName>
    </recommendedName>
</protein>
<dbReference type="InterPro" id="IPR035669">
    <property type="entry name" value="SGNH_plant_lipase-like"/>
</dbReference>
<evidence type="ECO:0000256" key="5">
    <source>
        <dbReference type="ARBA" id="ARBA00022801"/>
    </source>
</evidence>
<dbReference type="SUPFAM" id="SSF52266">
    <property type="entry name" value="SGNH hydrolase"/>
    <property type="match status" value="1"/>
</dbReference>
<evidence type="ECO:0008006" key="11">
    <source>
        <dbReference type="Google" id="ProtNLM"/>
    </source>
</evidence>
<name>A0A8J4VLA7_9ROSI</name>
<evidence type="ECO:0000256" key="6">
    <source>
        <dbReference type="ARBA" id="ARBA00022963"/>
    </source>
</evidence>
<evidence type="ECO:0000256" key="7">
    <source>
        <dbReference type="ARBA" id="ARBA00023098"/>
    </source>
</evidence>
<keyword evidence="3" id="KW-0964">Secreted</keyword>
<accession>A0A8J4VLA7</accession>
<comment type="subcellular location">
    <subcellularLocation>
        <location evidence="1">Secreted</location>
    </subcellularLocation>
</comment>
<dbReference type="GO" id="GO:0005576">
    <property type="term" value="C:extracellular region"/>
    <property type="evidence" value="ECO:0007669"/>
    <property type="project" value="UniProtKB-SubCell"/>
</dbReference>
<evidence type="ECO:0000313" key="9">
    <source>
        <dbReference type="EMBL" id="KAF3961240.1"/>
    </source>
</evidence>